<feature type="transmembrane region" description="Helical" evidence="9">
    <location>
        <begin position="237"/>
        <end position="256"/>
    </location>
</feature>
<evidence type="ECO:0000256" key="5">
    <source>
        <dbReference type="ARBA" id="ARBA00022692"/>
    </source>
</evidence>
<keyword evidence="8 9" id="KW-0472">Membrane</keyword>
<dbReference type="InterPro" id="IPR004685">
    <property type="entry name" value="Brnchd-chn_aa_trnsp_Livcs"/>
</dbReference>
<dbReference type="GO" id="GO:0005304">
    <property type="term" value="F:L-valine transmembrane transporter activity"/>
    <property type="evidence" value="ECO:0007669"/>
    <property type="project" value="TreeGrafter"/>
</dbReference>
<keyword evidence="5 9" id="KW-0812">Transmembrane</keyword>
<feature type="transmembrane region" description="Helical" evidence="9">
    <location>
        <begin position="83"/>
        <end position="106"/>
    </location>
</feature>
<dbReference type="GO" id="GO:0005886">
    <property type="term" value="C:plasma membrane"/>
    <property type="evidence" value="ECO:0007669"/>
    <property type="project" value="UniProtKB-SubCell"/>
</dbReference>
<feature type="transmembrane region" description="Helical" evidence="9">
    <location>
        <begin position="324"/>
        <end position="347"/>
    </location>
</feature>
<feature type="transmembrane region" description="Helical" evidence="9">
    <location>
        <begin position="193"/>
        <end position="217"/>
    </location>
</feature>
<feature type="transmembrane region" description="Helical" evidence="9">
    <location>
        <begin position="118"/>
        <end position="140"/>
    </location>
</feature>
<keyword evidence="7 9" id="KW-1133">Transmembrane helix</keyword>
<dbReference type="PANTHER" id="PTHR30588:SF0">
    <property type="entry name" value="BRANCHED-CHAIN AMINO ACID PERMEASE BRNQ"/>
    <property type="match status" value="1"/>
</dbReference>
<evidence type="ECO:0000256" key="1">
    <source>
        <dbReference type="ARBA" id="ARBA00004651"/>
    </source>
</evidence>
<gene>
    <name evidence="10" type="ORF">CQR50_1315</name>
</gene>
<dbReference type="GO" id="GO:0015188">
    <property type="term" value="F:L-isoleucine transmembrane transporter activity"/>
    <property type="evidence" value="ECO:0007669"/>
    <property type="project" value="TreeGrafter"/>
</dbReference>
<evidence type="ECO:0000256" key="8">
    <source>
        <dbReference type="ARBA" id="ARBA00023136"/>
    </source>
</evidence>
<protein>
    <submittedName>
        <fullName evidence="10">Branched-chain amino acid transport system carrier protein</fullName>
    </submittedName>
</protein>
<feature type="transmembrane region" description="Helical" evidence="9">
    <location>
        <begin position="53"/>
        <end position="71"/>
    </location>
</feature>
<dbReference type="Pfam" id="PF05525">
    <property type="entry name" value="Branch_AA_trans"/>
    <property type="match status" value="1"/>
</dbReference>
<feature type="transmembrane region" description="Helical" evidence="9">
    <location>
        <begin position="160"/>
        <end position="181"/>
    </location>
</feature>
<name>A0A2N3R4Q6_9BIFI</name>
<evidence type="ECO:0000256" key="4">
    <source>
        <dbReference type="ARBA" id="ARBA00022475"/>
    </source>
</evidence>
<evidence type="ECO:0000256" key="7">
    <source>
        <dbReference type="ARBA" id="ARBA00022989"/>
    </source>
</evidence>
<dbReference type="GO" id="GO:0015820">
    <property type="term" value="P:L-leucine transport"/>
    <property type="evidence" value="ECO:0007669"/>
    <property type="project" value="TreeGrafter"/>
</dbReference>
<feature type="transmembrane region" description="Helical" evidence="9">
    <location>
        <begin position="276"/>
        <end position="295"/>
    </location>
</feature>
<comment type="caution">
    <text evidence="10">The sequence shown here is derived from an EMBL/GenBank/DDBJ whole genome shotgun (WGS) entry which is preliminary data.</text>
</comment>
<evidence type="ECO:0000313" key="11">
    <source>
        <dbReference type="Proteomes" id="UP000233762"/>
    </source>
</evidence>
<organism evidence="10 11">
    <name type="scientific">Bifidobacterium pseudolongum subsp. globosum</name>
    <dbReference type="NCBI Taxonomy" id="1690"/>
    <lineage>
        <taxon>Bacteria</taxon>
        <taxon>Bacillati</taxon>
        <taxon>Actinomycetota</taxon>
        <taxon>Actinomycetes</taxon>
        <taxon>Bifidobacteriales</taxon>
        <taxon>Bifidobacteriaceae</taxon>
        <taxon>Bifidobacterium</taxon>
    </lineage>
</organism>
<keyword evidence="3" id="KW-0813">Transport</keyword>
<evidence type="ECO:0000256" key="6">
    <source>
        <dbReference type="ARBA" id="ARBA00022970"/>
    </source>
</evidence>
<dbReference type="EMBL" id="PCHH01000004">
    <property type="protein sequence ID" value="PKV03607.1"/>
    <property type="molecule type" value="Genomic_DNA"/>
</dbReference>
<dbReference type="AlphaFoldDB" id="A0A2N3R4Q6"/>
<accession>A0A2N3R4Q6</accession>
<evidence type="ECO:0000313" key="10">
    <source>
        <dbReference type="EMBL" id="PKV03607.1"/>
    </source>
</evidence>
<sequence>MASLPPSQQHTHTDDPAHETPTAVAQDLAQSRESGLAQAPECERTQLTGRQRFVVAVTFFSMFFGAGNLIFPPLVGALSGHAAVPALVGFTISAVGLPILGVIVVARAGGFAHLSARVSRHFSLILGVAIMLTIGPLFAIPRTASTSFEMAVVPFLPSGARPWAQFAYSVVFFALAFVVAQHPDRLTAVLGRIMGPILLVMIAALFVACLVVPHGPFTAPTGVYKHDQLIQGFLDGYQTMDLIAALYFGIVISANIKELGVRDESRNRAETGIGGLWTGAMLIIVYGVLGFVGAVSETFHAIDPTTDTGATVLTNLTSHAFGPVGLAFIGIVFVIACFNVCTGLISTCSSYFHTTFPRMAGHRVSYRVWSLVFTLISLAIANIGLSAIIALSVPVLEFLYPIAIVLVALALFGRVFTQRFPRAYLWTVLGAGIASGANAIRGLAAVFGAHLEWLDRACALLPLQQVTLGWLAPAAVGLVIGIAISIAERRRAR</sequence>
<dbReference type="Proteomes" id="UP000233762">
    <property type="component" value="Unassembled WGS sequence"/>
</dbReference>
<evidence type="ECO:0000256" key="2">
    <source>
        <dbReference type="ARBA" id="ARBA00008540"/>
    </source>
</evidence>
<feature type="transmembrane region" description="Helical" evidence="9">
    <location>
        <begin position="423"/>
        <end position="447"/>
    </location>
</feature>
<comment type="similarity">
    <text evidence="2">Belongs to the branched chain amino acid transporter family.</text>
</comment>
<feature type="transmembrane region" description="Helical" evidence="9">
    <location>
        <begin position="398"/>
        <end position="416"/>
    </location>
</feature>
<comment type="subcellular location">
    <subcellularLocation>
        <location evidence="1">Cell membrane</location>
        <topology evidence="1">Multi-pass membrane protein</topology>
    </subcellularLocation>
</comment>
<feature type="transmembrane region" description="Helical" evidence="9">
    <location>
        <begin position="467"/>
        <end position="487"/>
    </location>
</feature>
<keyword evidence="6" id="KW-0029">Amino-acid transport</keyword>
<evidence type="ECO:0000256" key="9">
    <source>
        <dbReference type="SAM" id="Phobius"/>
    </source>
</evidence>
<dbReference type="NCBIfam" id="TIGR00796">
    <property type="entry name" value="livcs"/>
    <property type="match status" value="1"/>
</dbReference>
<dbReference type="RefSeq" id="WP_101399313.1">
    <property type="nucleotide sequence ID" value="NZ_PCHH01000004.1"/>
</dbReference>
<feature type="transmembrane region" description="Helical" evidence="9">
    <location>
        <begin position="368"/>
        <end position="392"/>
    </location>
</feature>
<dbReference type="GO" id="GO:0015818">
    <property type="term" value="P:isoleucine transport"/>
    <property type="evidence" value="ECO:0007669"/>
    <property type="project" value="TreeGrafter"/>
</dbReference>
<dbReference type="GO" id="GO:0015190">
    <property type="term" value="F:L-leucine transmembrane transporter activity"/>
    <property type="evidence" value="ECO:0007669"/>
    <property type="project" value="TreeGrafter"/>
</dbReference>
<keyword evidence="4" id="KW-1003">Cell membrane</keyword>
<reference evidence="10 11" key="1">
    <citation type="submission" date="2017-10" db="EMBL/GenBank/DDBJ databases">
        <title>Bifidobacterium genomics.</title>
        <authorList>
            <person name="Lugli G.A."/>
            <person name="Milani C."/>
            <person name="Mancabelli L."/>
        </authorList>
    </citation>
    <scope>NUCLEOTIDE SEQUENCE [LARGE SCALE GENOMIC DNA]</scope>
    <source>
        <strain evidence="10 11">1520B</strain>
    </source>
</reference>
<proteinExistence type="inferred from homology"/>
<evidence type="ECO:0000256" key="3">
    <source>
        <dbReference type="ARBA" id="ARBA00022448"/>
    </source>
</evidence>
<dbReference type="PANTHER" id="PTHR30588">
    <property type="entry name" value="BRANCHED-CHAIN AMINO ACID TRANSPORT SYSTEM 2 CARRIER PROTEIN"/>
    <property type="match status" value="1"/>
</dbReference>